<organism evidence="3 4">
    <name type="scientific">Meristemomyces frigidus</name>
    <dbReference type="NCBI Taxonomy" id="1508187"/>
    <lineage>
        <taxon>Eukaryota</taxon>
        <taxon>Fungi</taxon>
        <taxon>Dikarya</taxon>
        <taxon>Ascomycota</taxon>
        <taxon>Pezizomycotina</taxon>
        <taxon>Dothideomycetes</taxon>
        <taxon>Dothideomycetidae</taxon>
        <taxon>Mycosphaerellales</taxon>
        <taxon>Teratosphaeriaceae</taxon>
        <taxon>Meristemomyces</taxon>
    </lineage>
</organism>
<feature type="compositionally biased region" description="Polar residues" evidence="1">
    <location>
        <begin position="270"/>
        <end position="284"/>
    </location>
</feature>
<protein>
    <recommendedName>
        <fullName evidence="2">C2 NT-type domain-containing protein</fullName>
    </recommendedName>
</protein>
<dbReference type="Proteomes" id="UP001310890">
    <property type="component" value="Unassembled WGS sequence"/>
</dbReference>
<gene>
    <name evidence="3" type="ORF">LTR62_005388</name>
</gene>
<name>A0AAN7YNJ9_9PEZI</name>
<proteinExistence type="predicted"/>
<dbReference type="PANTHER" id="PTHR21456:SF1">
    <property type="entry name" value="C2 NT-TYPE DOMAIN-CONTAINING PROTEIN"/>
    <property type="match status" value="1"/>
</dbReference>
<dbReference type="InterPro" id="IPR039931">
    <property type="entry name" value="EEIG1/2-like"/>
</dbReference>
<dbReference type="PANTHER" id="PTHR21456">
    <property type="entry name" value="FAMILY WITH SEQUENCE SIMILARITY 102"/>
    <property type="match status" value="1"/>
</dbReference>
<dbReference type="AlphaFoldDB" id="A0AAN7YNJ9"/>
<reference evidence="3" key="1">
    <citation type="submission" date="2023-08" db="EMBL/GenBank/DDBJ databases">
        <title>Black Yeasts Isolated from many extreme environments.</title>
        <authorList>
            <person name="Coleine C."/>
            <person name="Stajich J.E."/>
            <person name="Selbmann L."/>
        </authorList>
    </citation>
    <scope>NUCLEOTIDE SEQUENCE</scope>
    <source>
        <strain evidence="3">CCFEE 5401</strain>
    </source>
</reference>
<evidence type="ECO:0000313" key="4">
    <source>
        <dbReference type="Proteomes" id="UP001310890"/>
    </source>
</evidence>
<feature type="compositionally biased region" description="Gly residues" evidence="1">
    <location>
        <begin position="316"/>
        <end position="327"/>
    </location>
</feature>
<dbReference type="PROSITE" id="PS51840">
    <property type="entry name" value="C2_NT"/>
    <property type="match status" value="1"/>
</dbReference>
<dbReference type="InterPro" id="IPR019448">
    <property type="entry name" value="NT-C2"/>
</dbReference>
<comment type="caution">
    <text evidence="3">The sequence shown here is derived from an EMBL/GenBank/DDBJ whole genome shotgun (WGS) entry which is preliminary data.</text>
</comment>
<feature type="domain" description="C2 NT-type" evidence="2">
    <location>
        <begin position="4"/>
        <end position="160"/>
    </location>
</feature>
<dbReference type="Pfam" id="PF10358">
    <property type="entry name" value="NT-C2"/>
    <property type="match status" value="1"/>
</dbReference>
<evidence type="ECO:0000259" key="2">
    <source>
        <dbReference type="PROSITE" id="PS51840"/>
    </source>
</evidence>
<feature type="region of interest" description="Disordered" evidence="1">
    <location>
        <begin position="270"/>
        <end position="350"/>
    </location>
</feature>
<evidence type="ECO:0000256" key="1">
    <source>
        <dbReference type="SAM" id="MobiDB-lite"/>
    </source>
</evidence>
<dbReference type="EMBL" id="JAVRRL010000043">
    <property type="protein sequence ID" value="KAK5111013.1"/>
    <property type="molecule type" value="Genomic_DNA"/>
</dbReference>
<sequence>MSNPLIPKSRRTRFTLTLTIHDLNNVPLVSGTSFIKWHLPSSTAADHRGRTPKAQIKDHRVIYDYSKTMPVRLTLSKDGVLQTTEVEMEVVQEYSSGGRAERIRLGSLKLNLAEYCGEDLAPASPGAGGGPEHDQGVVRRYLMQESKINSTLKIGIAMKYIDGTRDFTAPALRTAPVFGGIAGIIHSSEPASTIHGVASHAYGDAGKSSEDITATLPNFSSSNKELGEMQDMYRRTLAAFWAAYPGELKADECIEDIFAGGDGWGKNGCPNSNAKRAPASSNNKGGDGHGSAGENAEMKQDVRSRSRGFAAVRYGRSGGGHGHGHGNASGKAKKTKKIGPGEVDEFDLREDLRSWTVGEKAYG</sequence>
<evidence type="ECO:0000313" key="3">
    <source>
        <dbReference type="EMBL" id="KAK5111013.1"/>
    </source>
</evidence>
<accession>A0AAN7YNJ9</accession>